<feature type="domain" description="Tetrapyrrole methylase" evidence="7">
    <location>
        <begin position="12"/>
        <end position="215"/>
    </location>
</feature>
<comment type="similarity">
    <text evidence="6">Belongs to the methyltransferase superfamily. RsmI family.</text>
</comment>
<comment type="subcellular location">
    <subcellularLocation>
        <location evidence="6">Cytoplasm</location>
    </subcellularLocation>
</comment>
<evidence type="ECO:0000313" key="9">
    <source>
        <dbReference type="EMBL" id="MDK3072171.1"/>
    </source>
</evidence>
<keyword evidence="2 6" id="KW-0698">rRNA processing</keyword>
<evidence type="ECO:0000256" key="5">
    <source>
        <dbReference type="ARBA" id="ARBA00022691"/>
    </source>
</evidence>
<dbReference type="GO" id="GO:0032259">
    <property type="term" value="P:methylation"/>
    <property type="evidence" value="ECO:0007669"/>
    <property type="project" value="UniProtKB-KW"/>
</dbReference>
<evidence type="ECO:0000313" key="10">
    <source>
        <dbReference type="Proteomes" id="UP001227126"/>
    </source>
</evidence>
<dbReference type="Pfam" id="PF23016">
    <property type="entry name" value="RsmI_C"/>
    <property type="match status" value="1"/>
</dbReference>
<dbReference type="InterPro" id="IPR053910">
    <property type="entry name" value="RsmI_HTH"/>
</dbReference>
<comment type="function">
    <text evidence="6">Catalyzes the 2'-O-methylation of the ribose of cytidine 1402 (C1402) in 16S rRNA.</text>
</comment>
<keyword evidence="3 6" id="KW-0489">Methyltransferase</keyword>
<dbReference type="Gene3D" id="3.30.950.10">
    <property type="entry name" value="Methyltransferase, Cobalt-precorrin-4 Transmethylase, Domain 2"/>
    <property type="match status" value="1"/>
</dbReference>
<sequence length="285" mass="30529">MNHQKVRLAAGLYFVATPIGTARDITLRALDVLASADVIAAEDTRSLRHLMEIHGVPLEGRRIVSYHDYSAEGARKRLLDALAEGQSVAYASEAGMPLIADPGYDLSRAAGEAGHLVTAAPGASAVLTALTLAGLPTDAFFFAGFLPNAKAARRSRLETLRMVPGTLVFYESPKRVAASLSDMADVLGPDRPAALCRELTKKFEEVRRGSLRDLAESAVADPARGEIVLVVDRAGAEIVKESDVEEDLIAALKQGSVKDAADLVSRMHDMPRRKVYQMALKLAKG</sequence>
<evidence type="ECO:0000259" key="8">
    <source>
        <dbReference type="Pfam" id="PF23016"/>
    </source>
</evidence>
<dbReference type="SUPFAM" id="SSF53790">
    <property type="entry name" value="Tetrapyrrole methylase"/>
    <property type="match status" value="1"/>
</dbReference>
<dbReference type="GO" id="GO:0008168">
    <property type="term" value="F:methyltransferase activity"/>
    <property type="evidence" value="ECO:0007669"/>
    <property type="project" value="UniProtKB-KW"/>
</dbReference>
<keyword evidence="1 6" id="KW-0963">Cytoplasm</keyword>
<dbReference type="Pfam" id="PF00590">
    <property type="entry name" value="TP_methylase"/>
    <property type="match status" value="1"/>
</dbReference>
<dbReference type="EC" id="2.1.1.198" evidence="6"/>
<keyword evidence="5 6" id="KW-0949">S-adenosyl-L-methionine</keyword>
<dbReference type="Gene3D" id="3.40.1010.10">
    <property type="entry name" value="Cobalt-precorrin-4 Transmethylase, Domain 1"/>
    <property type="match status" value="1"/>
</dbReference>
<dbReference type="NCBIfam" id="TIGR00096">
    <property type="entry name" value="16S rRNA (cytidine(1402)-2'-O)-methyltransferase"/>
    <property type="match status" value="1"/>
</dbReference>
<evidence type="ECO:0000256" key="6">
    <source>
        <dbReference type="HAMAP-Rule" id="MF_01877"/>
    </source>
</evidence>
<dbReference type="InterPro" id="IPR014776">
    <property type="entry name" value="4pyrrole_Mease_sub2"/>
</dbReference>
<evidence type="ECO:0000256" key="3">
    <source>
        <dbReference type="ARBA" id="ARBA00022603"/>
    </source>
</evidence>
<dbReference type="CDD" id="cd11648">
    <property type="entry name" value="RsmI"/>
    <property type="match status" value="1"/>
</dbReference>
<feature type="domain" description="RsmI HTH" evidence="8">
    <location>
        <begin position="241"/>
        <end position="282"/>
    </location>
</feature>
<comment type="caution">
    <text evidence="9">The sequence shown here is derived from an EMBL/GenBank/DDBJ whole genome shotgun (WGS) entry which is preliminary data.</text>
</comment>
<accession>A0ABT7FAP6</accession>
<keyword evidence="4 6" id="KW-0808">Transferase</keyword>
<reference evidence="9 10" key="1">
    <citation type="submission" date="2023-05" db="EMBL/GenBank/DDBJ databases">
        <title>Sedimentitalea sp. nov. JM2-8.</title>
        <authorList>
            <person name="Huang J."/>
        </authorList>
    </citation>
    <scope>NUCLEOTIDE SEQUENCE [LARGE SCALE GENOMIC DNA]</scope>
    <source>
        <strain evidence="9 10">JM2-8</strain>
    </source>
</reference>
<dbReference type="InterPro" id="IPR035996">
    <property type="entry name" value="4pyrrol_Methylase_sf"/>
</dbReference>
<dbReference type="InterPro" id="IPR008189">
    <property type="entry name" value="rRNA_ssu_MeTfrase_I"/>
</dbReference>
<proteinExistence type="inferred from homology"/>
<name>A0ABT7FAP6_9RHOB</name>
<evidence type="ECO:0000259" key="7">
    <source>
        <dbReference type="Pfam" id="PF00590"/>
    </source>
</evidence>
<protein>
    <recommendedName>
        <fullName evidence="6">Ribosomal RNA small subunit methyltransferase I</fullName>
        <ecNumber evidence="6">2.1.1.198</ecNumber>
    </recommendedName>
    <alternativeName>
        <fullName evidence="6">16S rRNA 2'-O-ribose C1402 methyltransferase</fullName>
    </alternativeName>
    <alternativeName>
        <fullName evidence="6">rRNA (cytidine-2'-O-)-methyltransferase RsmI</fullName>
    </alternativeName>
</protein>
<gene>
    <name evidence="6 9" type="primary">rsmI</name>
    <name evidence="9" type="ORF">QO034_03530</name>
</gene>
<evidence type="ECO:0000256" key="1">
    <source>
        <dbReference type="ARBA" id="ARBA00022490"/>
    </source>
</evidence>
<organism evidence="9 10">
    <name type="scientific">Sedimentitalea xiamensis</name>
    <dbReference type="NCBI Taxonomy" id="3050037"/>
    <lineage>
        <taxon>Bacteria</taxon>
        <taxon>Pseudomonadati</taxon>
        <taxon>Pseudomonadota</taxon>
        <taxon>Alphaproteobacteria</taxon>
        <taxon>Rhodobacterales</taxon>
        <taxon>Paracoccaceae</taxon>
        <taxon>Sedimentitalea</taxon>
    </lineage>
</organism>
<dbReference type="PANTHER" id="PTHR46111">
    <property type="entry name" value="RIBOSOMAL RNA SMALL SUBUNIT METHYLTRANSFERASE I"/>
    <property type="match status" value="1"/>
</dbReference>
<dbReference type="InterPro" id="IPR000878">
    <property type="entry name" value="4pyrrol_Mease"/>
</dbReference>
<dbReference type="RefSeq" id="WP_284484116.1">
    <property type="nucleotide sequence ID" value="NZ_JASNJE010000003.1"/>
</dbReference>
<comment type="catalytic activity">
    <reaction evidence="6">
        <text>cytidine(1402) in 16S rRNA + S-adenosyl-L-methionine = 2'-O-methylcytidine(1402) in 16S rRNA + S-adenosyl-L-homocysteine + H(+)</text>
        <dbReference type="Rhea" id="RHEA:42924"/>
        <dbReference type="Rhea" id="RHEA-COMP:10285"/>
        <dbReference type="Rhea" id="RHEA-COMP:10286"/>
        <dbReference type="ChEBI" id="CHEBI:15378"/>
        <dbReference type="ChEBI" id="CHEBI:57856"/>
        <dbReference type="ChEBI" id="CHEBI:59789"/>
        <dbReference type="ChEBI" id="CHEBI:74495"/>
        <dbReference type="ChEBI" id="CHEBI:82748"/>
        <dbReference type="EC" id="2.1.1.198"/>
    </reaction>
</comment>
<dbReference type="PIRSF" id="PIRSF005917">
    <property type="entry name" value="MTase_YraL"/>
    <property type="match status" value="1"/>
</dbReference>
<dbReference type="PANTHER" id="PTHR46111:SF1">
    <property type="entry name" value="RIBOSOMAL RNA SMALL SUBUNIT METHYLTRANSFERASE I"/>
    <property type="match status" value="1"/>
</dbReference>
<dbReference type="InterPro" id="IPR014777">
    <property type="entry name" value="4pyrrole_Mease_sub1"/>
</dbReference>
<evidence type="ECO:0000256" key="4">
    <source>
        <dbReference type="ARBA" id="ARBA00022679"/>
    </source>
</evidence>
<dbReference type="Proteomes" id="UP001227126">
    <property type="component" value="Unassembled WGS sequence"/>
</dbReference>
<keyword evidence="10" id="KW-1185">Reference proteome</keyword>
<evidence type="ECO:0000256" key="2">
    <source>
        <dbReference type="ARBA" id="ARBA00022552"/>
    </source>
</evidence>
<dbReference type="HAMAP" id="MF_01877">
    <property type="entry name" value="16SrRNA_methyltr_I"/>
    <property type="match status" value="1"/>
</dbReference>
<dbReference type="EMBL" id="JASNJE010000003">
    <property type="protein sequence ID" value="MDK3072171.1"/>
    <property type="molecule type" value="Genomic_DNA"/>
</dbReference>